<comment type="caution">
    <text evidence="1">The sequence shown here is derived from an EMBL/GenBank/DDBJ whole genome shotgun (WGS) entry which is preliminary data.</text>
</comment>
<proteinExistence type="predicted"/>
<evidence type="ECO:0000313" key="2">
    <source>
        <dbReference type="Proteomes" id="UP001283361"/>
    </source>
</evidence>
<accession>A0AAE1CX57</accession>
<dbReference type="Proteomes" id="UP001283361">
    <property type="component" value="Unassembled WGS sequence"/>
</dbReference>
<dbReference type="EMBL" id="JAWDGP010006429">
    <property type="protein sequence ID" value="KAK3741331.1"/>
    <property type="molecule type" value="Genomic_DNA"/>
</dbReference>
<keyword evidence="2" id="KW-1185">Reference proteome</keyword>
<protein>
    <submittedName>
        <fullName evidence="1">Uncharacterized protein</fullName>
    </submittedName>
</protein>
<gene>
    <name evidence="1" type="ORF">RRG08_034376</name>
</gene>
<sequence length="102" mass="11417">MLSQANNHSYYRIQARRQKQVIPYIGQFNHYSQARVYVESIPSPAAARQGVELHRNMEQTASGLWDNAGRMSAINMSLLLSPPGPSDSCHQPVTVGKLRCSF</sequence>
<dbReference type="AlphaFoldDB" id="A0AAE1CX57"/>
<organism evidence="1 2">
    <name type="scientific">Elysia crispata</name>
    <name type="common">lettuce slug</name>
    <dbReference type="NCBI Taxonomy" id="231223"/>
    <lineage>
        <taxon>Eukaryota</taxon>
        <taxon>Metazoa</taxon>
        <taxon>Spiralia</taxon>
        <taxon>Lophotrochozoa</taxon>
        <taxon>Mollusca</taxon>
        <taxon>Gastropoda</taxon>
        <taxon>Heterobranchia</taxon>
        <taxon>Euthyneura</taxon>
        <taxon>Panpulmonata</taxon>
        <taxon>Sacoglossa</taxon>
        <taxon>Placobranchoidea</taxon>
        <taxon>Plakobranchidae</taxon>
        <taxon>Elysia</taxon>
    </lineage>
</organism>
<evidence type="ECO:0000313" key="1">
    <source>
        <dbReference type="EMBL" id="KAK3741331.1"/>
    </source>
</evidence>
<name>A0AAE1CX57_9GAST</name>
<reference evidence="1" key="1">
    <citation type="journal article" date="2023" name="G3 (Bethesda)">
        <title>A reference genome for the long-term kleptoplast-retaining sea slug Elysia crispata morphotype clarki.</title>
        <authorList>
            <person name="Eastman K.E."/>
            <person name="Pendleton A.L."/>
            <person name="Shaikh M.A."/>
            <person name="Suttiyut T."/>
            <person name="Ogas R."/>
            <person name="Tomko P."/>
            <person name="Gavelis G."/>
            <person name="Widhalm J.R."/>
            <person name="Wisecaver J.H."/>
        </authorList>
    </citation>
    <scope>NUCLEOTIDE SEQUENCE</scope>
    <source>
        <strain evidence="1">ECLA1</strain>
    </source>
</reference>